<dbReference type="OrthoDB" id="2014905at2759"/>
<reference evidence="4 5" key="1">
    <citation type="submission" date="2013-11" db="EMBL/GenBank/DDBJ databases">
        <title>Draft genome of the bovine lungworm Dictyocaulus viviparus.</title>
        <authorList>
            <person name="Mitreva M."/>
        </authorList>
    </citation>
    <scope>NUCLEOTIDE SEQUENCE [LARGE SCALE GENOMIC DNA]</scope>
    <source>
        <strain evidence="4 5">HannoverDv2000</strain>
    </source>
</reference>
<dbReference type="InterPro" id="IPR002677">
    <property type="entry name" value="Ribosomal_bL32"/>
</dbReference>
<keyword evidence="3" id="KW-0687">Ribonucleoprotein</keyword>
<keyword evidence="2" id="KW-0689">Ribosomal protein</keyword>
<evidence type="ECO:0000256" key="3">
    <source>
        <dbReference type="ARBA" id="ARBA00023274"/>
    </source>
</evidence>
<evidence type="ECO:0000256" key="1">
    <source>
        <dbReference type="ARBA" id="ARBA00008560"/>
    </source>
</evidence>
<accession>A0A0D8Y8H3</accession>
<dbReference type="GO" id="GO:0003735">
    <property type="term" value="F:structural constituent of ribosome"/>
    <property type="evidence" value="ECO:0007669"/>
    <property type="project" value="InterPro"/>
</dbReference>
<dbReference type="GO" id="GO:0006412">
    <property type="term" value="P:translation"/>
    <property type="evidence" value="ECO:0007669"/>
    <property type="project" value="InterPro"/>
</dbReference>
<comment type="similarity">
    <text evidence="1">Belongs to the bacterial ribosomal protein bL32 family.</text>
</comment>
<dbReference type="Proteomes" id="UP000053766">
    <property type="component" value="Unassembled WGS sequence"/>
</dbReference>
<evidence type="ECO:0000313" key="4">
    <source>
        <dbReference type="EMBL" id="KJH52502.1"/>
    </source>
</evidence>
<dbReference type="Pfam" id="PF01783">
    <property type="entry name" value="Ribosomal_L32p"/>
    <property type="match status" value="1"/>
</dbReference>
<organism evidence="4 5">
    <name type="scientific">Dictyocaulus viviparus</name>
    <name type="common">Bovine lungworm</name>
    <dbReference type="NCBI Taxonomy" id="29172"/>
    <lineage>
        <taxon>Eukaryota</taxon>
        <taxon>Metazoa</taxon>
        <taxon>Ecdysozoa</taxon>
        <taxon>Nematoda</taxon>
        <taxon>Chromadorea</taxon>
        <taxon>Rhabditida</taxon>
        <taxon>Rhabditina</taxon>
        <taxon>Rhabditomorpha</taxon>
        <taxon>Strongyloidea</taxon>
        <taxon>Metastrongylidae</taxon>
        <taxon>Dictyocaulus</taxon>
    </lineage>
</organism>
<dbReference type="AlphaFoldDB" id="A0A0D8Y8H3"/>
<keyword evidence="5" id="KW-1185">Reference proteome</keyword>
<evidence type="ECO:0000313" key="5">
    <source>
        <dbReference type="Proteomes" id="UP000053766"/>
    </source>
</evidence>
<protein>
    <recommendedName>
        <fullName evidence="6">Ribosomal protein L32</fullName>
    </recommendedName>
</protein>
<dbReference type="GO" id="GO:0015934">
    <property type="term" value="C:large ribosomal subunit"/>
    <property type="evidence" value="ECO:0007669"/>
    <property type="project" value="InterPro"/>
</dbReference>
<reference evidence="5" key="2">
    <citation type="journal article" date="2016" name="Sci. Rep.">
        <title>Dictyocaulus viviparus genome, variome and transcriptome elucidate lungworm biology and support future intervention.</title>
        <authorList>
            <person name="McNulty S.N."/>
            <person name="Strube C."/>
            <person name="Rosa B.A."/>
            <person name="Martin J.C."/>
            <person name="Tyagi R."/>
            <person name="Choi Y.J."/>
            <person name="Wang Q."/>
            <person name="Hallsworth Pepin K."/>
            <person name="Zhang X."/>
            <person name="Ozersky P."/>
            <person name="Wilson R.K."/>
            <person name="Sternberg P.W."/>
            <person name="Gasser R.B."/>
            <person name="Mitreva M."/>
        </authorList>
    </citation>
    <scope>NUCLEOTIDE SEQUENCE [LARGE SCALE GENOMIC DNA]</scope>
    <source>
        <strain evidence="5">HannoverDv2000</strain>
    </source>
</reference>
<proteinExistence type="inferred from homology"/>
<evidence type="ECO:0000256" key="2">
    <source>
        <dbReference type="ARBA" id="ARBA00022980"/>
    </source>
</evidence>
<gene>
    <name evidence="4" type="ORF">DICVIV_01348</name>
</gene>
<name>A0A0D8Y8H3_DICVI</name>
<evidence type="ECO:0008006" key="6">
    <source>
        <dbReference type="Google" id="ProtNLM"/>
    </source>
</evidence>
<dbReference type="EMBL" id="KN716164">
    <property type="protein sequence ID" value="KJH52502.1"/>
    <property type="molecule type" value="Genomic_DNA"/>
</dbReference>
<sequence>MLRNARKQTRKFSYTRLLEPTNDLVACASCGSFHQVDTICGNCYEKVRQLTNEIKRKMMAYNPYKGEQQDKEVVVRFSNDNIVEDGVFKGKRVIEIEKERPTISFHLTSCCASMKSEHY</sequence>
<dbReference type="STRING" id="29172.A0A0D8Y8H3"/>